<organism evidence="5 6">
    <name type="scientific">Digitaria exilis</name>
    <dbReference type="NCBI Taxonomy" id="1010633"/>
    <lineage>
        <taxon>Eukaryota</taxon>
        <taxon>Viridiplantae</taxon>
        <taxon>Streptophyta</taxon>
        <taxon>Embryophyta</taxon>
        <taxon>Tracheophyta</taxon>
        <taxon>Spermatophyta</taxon>
        <taxon>Magnoliopsida</taxon>
        <taxon>Liliopsida</taxon>
        <taxon>Poales</taxon>
        <taxon>Poaceae</taxon>
        <taxon>PACMAD clade</taxon>
        <taxon>Panicoideae</taxon>
        <taxon>Panicodae</taxon>
        <taxon>Paniceae</taxon>
        <taxon>Anthephorinae</taxon>
        <taxon>Digitaria</taxon>
    </lineage>
</organism>
<dbReference type="OrthoDB" id="1928736at2759"/>
<dbReference type="Proteomes" id="UP000636709">
    <property type="component" value="Unassembled WGS sequence"/>
</dbReference>
<comment type="caution">
    <text evidence="5">The sequence shown here is derived from an EMBL/GenBank/DDBJ whole genome shotgun (WGS) entry which is preliminary data.</text>
</comment>
<name>A0A835F017_9POAL</name>
<keyword evidence="4" id="KW-0472">Membrane</keyword>
<feature type="transmembrane region" description="Helical" evidence="4">
    <location>
        <begin position="47"/>
        <end position="63"/>
    </location>
</feature>
<keyword evidence="4" id="KW-0812">Transmembrane</keyword>
<dbReference type="SUPFAM" id="SSF55315">
    <property type="entry name" value="L30e-like"/>
    <property type="match status" value="1"/>
</dbReference>
<dbReference type="InterPro" id="IPR039109">
    <property type="entry name" value="Ribosomal_eL30-like"/>
</dbReference>
<feature type="region of interest" description="Disordered" evidence="3">
    <location>
        <begin position="1"/>
        <end position="25"/>
    </location>
</feature>
<dbReference type="PANTHER" id="PTHR11449">
    <property type="entry name" value="RIBOSOMAL PROTEIN L30"/>
    <property type="match status" value="1"/>
</dbReference>
<sequence length="149" mass="16590">MVATKKTVTTHSFPSRPSAGPSGFLQRKSRARSCCIPLGSRFWSCRLLFLALILVCIVVLSVQKKSTDNINNKLQLVMKSGKYTLGYKTVLRTLRNSKCKETLPCLSALRHCSPLPWKFEESSQYVIMSMSLCLISGDSDIIKTTPGDQ</sequence>
<evidence type="ECO:0000256" key="3">
    <source>
        <dbReference type="SAM" id="MobiDB-lite"/>
    </source>
</evidence>
<keyword evidence="1" id="KW-0689">Ribosomal protein</keyword>
<proteinExistence type="predicted"/>
<evidence type="ECO:0000256" key="4">
    <source>
        <dbReference type="SAM" id="Phobius"/>
    </source>
</evidence>
<dbReference type="GO" id="GO:0005840">
    <property type="term" value="C:ribosome"/>
    <property type="evidence" value="ECO:0007669"/>
    <property type="project" value="UniProtKB-KW"/>
</dbReference>
<evidence type="ECO:0000256" key="2">
    <source>
        <dbReference type="ARBA" id="ARBA00023274"/>
    </source>
</evidence>
<protein>
    <submittedName>
        <fullName evidence="5">Uncharacterized protein</fullName>
    </submittedName>
</protein>
<feature type="compositionally biased region" description="Polar residues" evidence="3">
    <location>
        <begin position="1"/>
        <end position="15"/>
    </location>
</feature>
<dbReference type="Gene3D" id="3.30.1330.30">
    <property type="match status" value="1"/>
</dbReference>
<gene>
    <name evidence="5" type="ORF">HU200_021242</name>
</gene>
<dbReference type="GO" id="GO:1990904">
    <property type="term" value="C:ribonucleoprotein complex"/>
    <property type="evidence" value="ECO:0007669"/>
    <property type="project" value="UniProtKB-KW"/>
</dbReference>
<keyword evidence="4" id="KW-1133">Transmembrane helix</keyword>
<evidence type="ECO:0000313" key="5">
    <source>
        <dbReference type="EMBL" id="KAF8724221.1"/>
    </source>
</evidence>
<dbReference type="InterPro" id="IPR029064">
    <property type="entry name" value="Ribosomal_eL30-like_sf"/>
</dbReference>
<dbReference type="EMBL" id="JACEFO010001663">
    <property type="protein sequence ID" value="KAF8724221.1"/>
    <property type="molecule type" value="Genomic_DNA"/>
</dbReference>
<evidence type="ECO:0000313" key="6">
    <source>
        <dbReference type="Proteomes" id="UP000636709"/>
    </source>
</evidence>
<evidence type="ECO:0000256" key="1">
    <source>
        <dbReference type="ARBA" id="ARBA00022980"/>
    </source>
</evidence>
<accession>A0A835F017</accession>
<keyword evidence="2" id="KW-0687">Ribonucleoprotein</keyword>
<reference evidence="5" key="1">
    <citation type="submission" date="2020-07" db="EMBL/GenBank/DDBJ databases">
        <title>Genome sequence and genetic diversity analysis of an under-domesticated orphan crop, white fonio (Digitaria exilis).</title>
        <authorList>
            <person name="Bennetzen J.L."/>
            <person name="Chen S."/>
            <person name="Ma X."/>
            <person name="Wang X."/>
            <person name="Yssel A.E.J."/>
            <person name="Chaluvadi S.R."/>
            <person name="Johnson M."/>
            <person name="Gangashetty P."/>
            <person name="Hamidou F."/>
            <person name="Sanogo M.D."/>
            <person name="Zwaenepoel A."/>
            <person name="Wallace J."/>
            <person name="Van De Peer Y."/>
            <person name="Van Deynze A."/>
        </authorList>
    </citation>
    <scope>NUCLEOTIDE SEQUENCE</scope>
    <source>
        <tissue evidence="5">Leaves</tissue>
    </source>
</reference>
<keyword evidence="6" id="KW-1185">Reference proteome</keyword>
<dbReference type="GO" id="GO:0003723">
    <property type="term" value="F:RNA binding"/>
    <property type="evidence" value="ECO:0007669"/>
    <property type="project" value="InterPro"/>
</dbReference>
<dbReference type="AlphaFoldDB" id="A0A835F017"/>